<dbReference type="InterPro" id="IPR007693">
    <property type="entry name" value="DNA_helicase_DnaB-like_N"/>
</dbReference>
<proteinExistence type="inferred from homology"/>
<dbReference type="Pfam" id="PF00772">
    <property type="entry name" value="DnaB"/>
    <property type="match status" value="1"/>
</dbReference>
<evidence type="ECO:0000256" key="4">
    <source>
        <dbReference type="ARBA" id="ARBA00022741"/>
    </source>
</evidence>
<sequence>MADVSLMANEYRQAPQDIEAEKAVFGAIFFDVHSDAAMVSAQAILEPKDFYRTAHQEIFKAMQALVDDERPIDVLTLQDKLNANQQLENVGGMAYLAELAESTASAANLKHYANIVHEKAVLRRLIDTLTKNMSLAYDGATDSTELLEEVSHQVDQLAQNRGNDDLRRIEDVIKEFQENLDAASENDSDIVGLATGYQELDKLTHGFREDQMIVIGARPAVGKTAFVLNIAKNAAKSEKVPVVVFSLEMGAVDLVTRLVASEGGIDSNHLTTGQMDDDDWASLTVATQALSNMKIYLDDTPGIRITQIASKLRQLEKDLLANMSEEERLENPHPLGLVMIDYLGLIESGNTESRQQAVSEVSRSIKKLAKELHTPIIALAQLSRGVEQRTDKRPVLSDLRESGSIEQDADIVAFLYRDDYYRNEDDEDGGPAGPAEAEQDSVPIDVILEKNRAGARGTATLMFNKPTFKFADRAPEYRAGGPENGPIPPANMTNSW</sequence>
<evidence type="ECO:0000256" key="11">
    <source>
        <dbReference type="NCBIfam" id="TIGR00665"/>
    </source>
</evidence>
<dbReference type="InterPro" id="IPR016136">
    <property type="entry name" value="DNA_helicase_N/primase_C"/>
</dbReference>
<evidence type="ECO:0000313" key="16">
    <source>
        <dbReference type="Proteomes" id="UP001519418"/>
    </source>
</evidence>
<dbReference type="Pfam" id="PF03796">
    <property type="entry name" value="DnaB_C"/>
    <property type="match status" value="1"/>
</dbReference>
<keyword evidence="4 12" id="KW-0547">Nucleotide-binding</keyword>
<dbReference type="InterPro" id="IPR007692">
    <property type="entry name" value="DNA_helicase_DnaB"/>
</dbReference>
<dbReference type="EC" id="5.6.2.3" evidence="11 12"/>
<dbReference type="CDD" id="cd00984">
    <property type="entry name" value="DnaB_C"/>
    <property type="match status" value="1"/>
</dbReference>
<keyword evidence="2 12" id="KW-0639">Primosome</keyword>
<name>A0ABS5QQN7_9LACO</name>
<evidence type="ECO:0000256" key="8">
    <source>
        <dbReference type="ARBA" id="ARBA00023125"/>
    </source>
</evidence>
<keyword evidence="8 12" id="KW-0238">DNA-binding</keyword>
<dbReference type="GO" id="GO:0003678">
    <property type="term" value="F:DNA helicase activity"/>
    <property type="evidence" value="ECO:0007669"/>
    <property type="project" value="UniProtKB-EC"/>
</dbReference>
<keyword evidence="3 12" id="KW-0235">DNA replication</keyword>
<comment type="caution">
    <text evidence="15">The sequence shown here is derived from an EMBL/GenBank/DDBJ whole genome shotgun (WGS) entry which is preliminary data.</text>
</comment>
<dbReference type="InterPro" id="IPR007694">
    <property type="entry name" value="DNA_helicase_DnaB-like_C"/>
</dbReference>
<evidence type="ECO:0000256" key="9">
    <source>
        <dbReference type="ARBA" id="ARBA00023235"/>
    </source>
</evidence>
<dbReference type="InterPro" id="IPR027417">
    <property type="entry name" value="P-loop_NTPase"/>
</dbReference>
<protein>
    <recommendedName>
        <fullName evidence="11 12">Replicative DNA helicase</fullName>
        <ecNumber evidence="11 12">5.6.2.3</ecNumber>
    </recommendedName>
</protein>
<keyword evidence="16" id="KW-1185">Reference proteome</keyword>
<keyword evidence="5 12" id="KW-0378">Hydrolase</keyword>
<evidence type="ECO:0000256" key="12">
    <source>
        <dbReference type="RuleBase" id="RU362085"/>
    </source>
</evidence>
<comment type="similarity">
    <text evidence="1 12">Belongs to the helicase family. DnaB subfamily.</text>
</comment>
<comment type="catalytic activity">
    <reaction evidence="10 12">
        <text>ATP + H2O = ADP + phosphate + H(+)</text>
        <dbReference type="Rhea" id="RHEA:13065"/>
        <dbReference type="ChEBI" id="CHEBI:15377"/>
        <dbReference type="ChEBI" id="CHEBI:15378"/>
        <dbReference type="ChEBI" id="CHEBI:30616"/>
        <dbReference type="ChEBI" id="CHEBI:43474"/>
        <dbReference type="ChEBI" id="CHEBI:456216"/>
        <dbReference type="EC" id="5.6.2.3"/>
    </reaction>
</comment>
<dbReference type="PROSITE" id="PS51199">
    <property type="entry name" value="SF4_HELICASE"/>
    <property type="match status" value="1"/>
</dbReference>
<dbReference type="PANTHER" id="PTHR30153">
    <property type="entry name" value="REPLICATIVE DNA HELICASE DNAB"/>
    <property type="match status" value="1"/>
</dbReference>
<dbReference type="GO" id="GO:0016787">
    <property type="term" value="F:hydrolase activity"/>
    <property type="evidence" value="ECO:0007669"/>
    <property type="project" value="UniProtKB-KW"/>
</dbReference>
<dbReference type="NCBIfam" id="NF004384">
    <property type="entry name" value="PRK05748.1"/>
    <property type="match status" value="1"/>
</dbReference>
<dbReference type="SUPFAM" id="SSF48024">
    <property type="entry name" value="N-terminal domain of DnaB helicase"/>
    <property type="match status" value="1"/>
</dbReference>
<feature type="domain" description="SF4 helicase" evidence="14">
    <location>
        <begin position="186"/>
        <end position="477"/>
    </location>
</feature>
<organism evidence="15 16">
    <name type="scientific">Fructobacillus papyriferae</name>
    <dbReference type="NCBI Taxonomy" id="2713171"/>
    <lineage>
        <taxon>Bacteria</taxon>
        <taxon>Bacillati</taxon>
        <taxon>Bacillota</taxon>
        <taxon>Bacilli</taxon>
        <taxon>Lactobacillales</taxon>
        <taxon>Lactobacillaceae</taxon>
        <taxon>Fructobacillus</taxon>
    </lineage>
</organism>
<dbReference type="PANTHER" id="PTHR30153:SF2">
    <property type="entry name" value="REPLICATIVE DNA HELICASE"/>
    <property type="match status" value="1"/>
</dbReference>
<evidence type="ECO:0000256" key="7">
    <source>
        <dbReference type="ARBA" id="ARBA00022840"/>
    </source>
</evidence>
<reference evidence="15 16" key="1">
    <citation type="submission" date="2020-02" db="EMBL/GenBank/DDBJ databases">
        <title>Fructobacillus sp. isolated from paper mulberry of Taiwan.</title>
        <authorList>
            <person name="Lin S.-T."/>
        </authorList>
    </citation>
    <scope>NUCLEOTIDE SEQUENCE [LARGE SCALE GENOMIC DNA]</scope>
    <source>
        <strain evidence="15 16">M1-10</strain>
    </source>
</reference>
<accession>A0ABS5QQN7</accession>
<evidence type="ECO:0000256" key="5">
    <source>
        <dbReference type="ARBA" id="ARBA00022801"/>
    </source>
</evidence>
<dbReference type="Proteomes" id="UP001519418">
    <property type="component" value="Unassembled WGS sequence"/>
</dbReference>
<evidence type="ECO:0000256" key="2">
    <source>
        <dbReference type="ARBA" id="ARBA00022515"/>
    </source>
</evidence>
<dbReference type="Gene3D" id="1.10.860.10">
    <property type="entry name" value="DNAb Helicase, Chain A"/>
    <property type="match status" value="1"/>
</dbReference>
<evidence type="ECO:0000256" key="10">
    <source>
        <dbReference type="ARBA" id="ARBA00048954"/>
    </source>
</evidence>
<dbReference type="NCBIfam" id="TIGR00665">
    <property type="entry name" value="DnaB"/>
    <property type="match status" value="1"/>
</dbReference>
<dbReference type="SUPFAM" id="SSF52540">
    <property type="entry name" value="P-loop containing nucleoside triphosphate hydrolases"/>
    <property type="match status" value="1"/>
</dbReference>
<keyword evidence="9" id="KW-0413">Isomerase</keyword>
<dbReference type="InterPro" id="IPR036185">
    <property type="entry name" value="DNA_heli_DnaB-like_N_sf"/>
</dbReference>
<evidence type="ECO:0000256" key="6">
    <source>
        <dbReference type="ARBA" id="ARBA00022806"/>
    </source>
</evidence>
<comment type="function">
    <text evidence="12">The main replicative DNA helicase, it participates in initiation and elongation during chromosome replication. Travels ahead of the DNA replisome, separating dsDNA into templates for DNA synthesis. A processive ATP-dependent 5'-3' DNA helicase it has DNA-dependent ATPase activity.</text>
</comment>
<dbReference type="RefSeq" id="WP_213820074.1">
    <property type="nucleotide sequence ID" value="NZ_JAAMFI010000003.1"/>
</dbReference>
<evidence type="ECO:0000256" key="3">
    <source>
        <dbReference type="ARBA" id="ARBA00022705"/>
    </source>
</evidence>
<evidence type="ECO:0000256" key="13">
    <source>
        <dbReference type="SAM" id="MobiDB-lite"/>
    </source>
</evidence>
<dbReference type="Gene3D" id="3.40.50.300">
    <property type="entry name" value="P-loop containing nucleotide triphosphate hydrolases"/>
    <property type="match status" value="1"/>
</dbReference>
<keyword evidence="6 12" id="KW-0347">Helicase</keyword>
<feature type="region of interest" description="Disordered" evidence="13">
    <location>
        <begin position="423"/>
        <end position="442"/>
    </location>
</feature>
<evidence type="ECO:0000256" key="1">
    <source>
        <dbReference type="ARBA" id="ARBA00008428"/>
    </source>
</evidence>
<gene>
    <name evidence="15" type="primary">dnaB</name>
    <name evidence="15" type="ORF">G6R27_05500</name>
</gene>
<evidence type="ECO:0000259" key="14">
    <source>
        <dbReference type="PROSITE" id="PS51199"/>
    </source>
</evidence>
<dbReference type="EMBL" id="JAAMFI010000003">
    <property type="protein sequence ID" value="MBS9335481.1"/>
    <property type="molecule type" value="Genomic_DNA"/>
</dbReference>
<evidence type="ECO:0000313" key="15">
    <source>
        <dbReference type="EMBL" id="MBS9335481.1"/>
    </source>
</evidence>
<keyword evidence="7 12" id="KW-0067">ATP-binding</keyword>